<name>A0A5N0DMZ8_9NOCA</name>
<gene>
    <name evidence="2" type="ORF">F3087_45195</name>
</gene>
<dbReference type="SUPFAM" id="SSF53597">
    <property type="entry name" value="Dihydrofolate reductase-like"/>
    <property type="match status" value="1"/>
</dbReference>
<feature type="domain" description="Bacterial bifunctional deaminase-reductase C-terminal" evidence="1">
    <location>
        <begin position="35"/>
        <end position="195"/>
    </location>
</feature>
<evidence type="ECO:0000313" key="2">
    <source>
        <dbReference type="EMBL" id="KAA8877289.1"/>
    </source>
</evidence>
<dbReference type="Pfam" id="PF01872">
    <property type="entry name" value="RibD_C"/>
    <property type="match status" value="1"/>
</dbReference>
<proteinExistence type="predicted"/>
<dbReference type="InterPro" id="IPR002734">
    <property type="entry name" value="RibDG_C"/>
</dbReference>
<dbReference type="AlphaFoldDB" id="A0A5N0DMZ8"/>
<dbReference type="Proteomes" id="UP000323876">
    <property type="component" value="Unassembled WGS sequence"/>
</dbReference>
<reference evidence="2 3" key="1">
    <citation type="submission" date="2019-09" db="EMBL/GenBank/DDBJ databases">
        <authorList>
            <person name="Wang X."/>
        </authorList>
    </citation>
    <scope>NUCLEOTIDE SEQUENCE [LARGE SCALE GENOMIC DNA]</scope>
    <source>
        <strain evidence="2 3">CICC 11023</strain>
    </source>
</reference>
<dbReference type="OrthoDB" id="7342392at2"/>
<dbReference type="PANTHER" id="PTHR38011">
    <property type="entry name" value="DIHYDROFOLATE REDUCTASE FAMILY PROTEIN (AFU_ORTHOLOGUE AFUA_8G06820)"/>
    <property type="match status" value="1"/>
</dbReference>
<dbReference type="PANTHER" id="PTHR38011:SF11">
    <property type="entry name" value="2,5-DIAMINO-6-RIBOSYLAMINO-4(3H)-PYRIMIDINONE 5'-PHOSPHATE REDUCTASE"/>
    <property type="match status" value="1"/>
</dbReference>
<dbReference type="EMBL" id="VXLC01000052">
    <property type="protein sequence ID" value="KAA8877289.1"/>
    <property type="molecule type" value="Genomic_DNA"/>
</dbReference>
<accession>A0A5N0DMZ8</accession>
<sequence>MPLRVVAYADPAIPSAVPAQHDRRDRTEPKGTAMRKVVLYELMSLDGFADDPGRSDWMGGADERLIDNLGRIIAGQDTVLLGRRTFDAWSVHWPESTMQPFADFINHTPKLVFAGEPLAREWTATTRVTEPAESVVAELKRENGGDIGVHGSLDLARSLLAAHLVDELRLVVAPNLAGRGRRLFADNGTLQQFELRGNDLSGQCLLLHYSKRD</sequence>
<keyword evidence="3" id="KW-1185">Reference proteome</keyword>
<dbReference type="Gene3D" id="3.40.430.10">
    <property type="entry name" value="Dihydrofolate Reductase, subunit A"/>
    <property type="match status" value="1"/>
</dbReference>
<evidence type="ECO:0000313" key="3">
    <source>
        <dbReference type="Proteomes" id="UP000323876"/>
    </source>
</evidence>
<organism evidence="2 3">
    <name type="scientific">Nocardia colli</name>
    <dbReference type="NCBI Taxonomy" id="2545717"/>
    <lineage>
        <taxon>Bacteria</taxon>
        <taxon>Bacillati</taxon>
        <taxon>Actinomycetota</taxon>
        <taxon>Actinomycetes</taxon>
        <taxon>Mycobacteriales</taxon>
        <taxon>Nocardiaceae</taxon>
        <taxon>Nocardia</taxon>
    </lineage>
</organism>
<comment type="caution">
    <text evidence="2">The sequence shown here is derived from an EMBL/GenBank/DDBJ whole genome shotgun (WGS) entry which is preliminary data.</text>
</comment>
<dbReference type="InterPro" id="IPR024072">
    <property type="entry name" value="DHFR-like_dom_sf"/>
</dbReference>
<dbReference type="InterPro" id="IPR050765">
    <property type="entry name" value="Riboflavin_Biosynth_HTPR"/>
</dbReference>
<evidence type="ECO:0000259" key="1">
    <source>
        <dbReference type="Pfam" id="PF01872"/>
    </source>
</evidence>
<dbReference type="GO" id="GO:0009231">
    <property type="term" value="P:riboflavin biosynthetic process"/>
    <property type="evidence" value="ECO:0007669"/>
    <property type="project" value="InterPro"/>
</dbReference>
<protein>
    <submittedName>
        <fullName evidence="2">Dihydrofolate reductase family protein</fullName>
    </submittedName>
</protein>
<dbReference type="GO" id="GO:0008703">
    <property type="term" value="F:5-amino-6-(5-phosphoribosylamino)uracil reductase activity"/>
    <property type="evidence" value="ECO:0007669"/>
    <property type="project" value="InterPro"/>
</dbReference>